<reference evidence="1" key="1">
    <citation type="submission" date="2021-01" db="EMBL/GenBank/DDBJ databases">
        <authorList>
            <consortium name="Genoscope - CEA"/>
            <person name="William W."/>
        </authorList>
    </citation>
    <scope>NUCLEOTIDE SEQUENCE</scope>
</reference>
<name>A0A8S1TZH6_9CILI</name>
<dbReference type="EMBL" id="CAJJDO010000028">
    <property type="protein sequence ID" value="CAD8156379.1"/>
    <property type="molecule type" value="Genomic_DNA"/>
</dbReference>
<keyword evidence="2" id="KW-1185">Reference proteome</keyword>
<gene>
    <name evidence="1" type="ORF">PPENT_87.1.T0280295</name>
</gene>
<organism evidence="1 2">
    <name type="scientific">Paramecium pentaurelia</name>
    <dbReference type="NCBI Taxonomy" id="43138"/>
    <lineage>
        <taxon>Eukaryota</taxon>
        <taxon>Sar</taxon>
        <taxon>Alveolata</taxon>
        <taxon>Ciliophora</taxon>
        <taxon>Intramacronucleata</taxon>
        <taxon>Oligohymenophorea</taxon>
        <taxon>Peniculida</taxon>
        <taxon>Parameciidae</taxon>
        <taxon>Paramecium</taxon>
    </lineage>
</organism>
<proteinExistence type="predicted"/>
<protein>
    <submittedName>
        <fullName evidence="1">Uncharacterized protein</fullName>
    </submittedName>
</protein>
<accession>A0A8S1TZH6</accession>
<sequence>MVMSSDKRFGPLSYKYYIGICNCYSQNWASLVFICYYIDRFNQNFLYNDEIMKSFRS</sequence>
<dbReference type="AlphaFoldDB" id="A0A8S1TZH6"/>
<comment type="caution">
    <text evidence="1">The sequence shown here is derived from an EMBL/GenBank/DDBJ whole genome shotgun (WGS) entry which is preliminary data.</text>
</comment>
<evidence type="ECO:0000313" key="1">
    <source>
        <dbReference type="EMBL" id="CAD8156379.1"/>
    </source>
</evidence>
<evidence type="ECO:0000313" key="2">
    <source>
        <dbReference type="Proteomes" id="UP000689195"/>
    </source>
</evidence>
<dbReference type="Proteomes" id="UP000689195">
    <property type="component" value="Unassembled WGS sequence"/>
</dbReference>